<organism evidence="1 2">
    <name type="scientific">Polycladomyces abyssicola</name>
    <dbReference type="NCBI Taxonomy" id="1125966"/>
    <lineage>
        <taxon>Bacteria</taxon>
        <taxon>Bacillati</taxon>
        <taxon>Bacillota</taxon>
        <taxon>Bacilli</taxon>
        <taxon>Bacillales</taxon>
        <taxon>Thermoactinomycetaceae</taxon>
        <taxon>Polycladomyces</taxon>
    </lineage>
</organism>
<proteinExistence type="predicted"/>
<reference evidence="1" key="2">
    <citation type="journal article" date="2021" name="Microbiol. Resour. Announc.">
        <title>Complete Genome Sequence of Polycladomyces abyssicola JIR-001T, Isolated from Hemipelagic Sediment in Deep Seawater.</title>
        <authorList>
            <person name="Tsubouchi T."/>
            <person name="Kaneko Y."/>
        </authorList>
    </citation>
    <scope>NUCLEOTIDE SEQUENCE</scope>
    <source>
        <strain evidence="1">JIR-001</strain>
    </source>
</reference>
<dbReference type="KEGG" id="pabs:JIR001_23310"/>
<keyword evidence="2" id="KW-1185">Reference proteome</keyword>
<dbReference type="AlphaFoldDB" id="A0A8D5ZPP4"/>
<name>A0A8D5ZPP4_9BACL</name>
<accession>A0A8D5ZPP4</accession>
<gene>
    <name evidence="1" type="ORF">JIR001_23310</name>
</gene>
<dbReference type="Proteomes" id="UP000677436">
    <property type="component" value="Chromosome"/>
</dbReference>
<dbReference type="EMBL" id="AP024601">
    <property type="protein sequence ID" value="BCU82548.1"/>
    <property type="molecule type" value="Genomic_DNA"/>
</dbReference>
<evidence type="ECO:0000313" key="1">
    <source>
        <dbReference type="EMBL" id="BCU82548.1"/>
    </source>
</evidence>
<reference evidence="1" key="1">
    <citation type="journal article" date="2013" name="Int. J. Syst. Evol. Microbiol.">
        <title>Polycladomyces abyssicola gen. nov., sp. nov., a thermophilic filamentous bacterium isolated from hemipelagic sediment.</title>
        <authorList>
            <person name="Tsubouchi T."/>
            <person name="Shimane Y."/>
            <person name="Mori K."/>
            <person name="Usui K."/>
            <person name="Hiraki T."/>
            <person name="Tame A."/>
            <person name="Uematsu K."/>
            <person name="Maruyama T."/>
            <person name="Hatada Y."/>
        </authorList>
    </citation>
    <scope>NUCLEOTIDE SEQUENCE</scope>
    <source>
        <strain evidence="1">JIR-001</strain>
    </source>
</reference>
<evidence type="ECO:0008006" key="3">
    <source>
        <dbReference type="Google" id="ProtNLM"/>
    </source>
</evidence>
<protein>
    <recommendedName>
        <fullName evidence="3">Neutral/alkaline non-lysosomal ceramidase N-terminal domain-containing protein</fullName>
    </recommendedName>
</protein>
<sequence>MRVGVASATITPPSGVEMAGYAFRDRPAEGVWDELTMQVMVIEHDDTRVGMVTADVIWFDAEWSDEVRRVWMATDSQMADVWFAASHTHSGPQTSKGMHPVLGKPSDQYLIWLKQTVLRLAAQAAADLEDVRIYSAQGCCSFGVNRRRQEDGRVVMKPEESGPRDDCVTVVGFRRVDGTWKSLWFHYTCHPTVAGGYHFTADYPGAARRRIETAIPGVKAMFLQGCCGDIRPRLVDERGAFYRGGPAEVERLGRLLGQEVIRLLTEMETEFPYLSIDSHEVELPLQTVVPRPFLPDIETSQLYPAWRESVRKKTGWKPCLDIGRLQISERVVLYGFSAEMTVEYGLWLRRRFPRHRVIPVGYVNGCLGYLCPARYVDEGGYEVEESYMYFGLPAPFSRETEERVKRGIAALPGLRNERKEEAGS</sequence>
<dbReference type="RefSeq" id="WP_212772875.1">
    <property type="nucleotide sequence ID" value="NZ_AP024601.1"/>
</dbReference>
<evidence type="ECO:0000313" key="2">
    <source>
        <dbReference type="Proteomes" id="UP000677436"/>
    </source>
</evidence>